<gene>
    <name evidence="4" type="ORF">ACFQMK_06315</name>
</gene>
<name>A0ABD5YBA0_9EURY</name>
<evidence type="ECO:0000313" key="5">
    <source>
        <dbReference type="Proteomes" id="UP001596390"/>
    </source>
</evidence>
<feature type="transmembrane region" description="Helical" evidence="2">
    <location>
        <begin position="58"/>
        <end position="79"/>
    </location>
</feature>
<reference evidence="4 5" key="1">
    <citation type="journal article" date="2019" name="Int. J. Syst. Evol. Microbiol.">
        <title>The Global Catalogue of Microorganisms (GCM) 10K type strain sequencing project: providing services to taxonomists for standard genome sequencing and annotation.</title>
        <authorList>
            <consortium name="The Broad Institute Genomics Platform"/>
            <consortium name="The Broad Institute Genome Sequencing Center for Infectious Disease"/>
            <person name="Wu L."/>
            <person name="Ma J."/>
        </authorList>
    </citation>
    <scope>NUCLEOTIDE SEQUENCE [LARGE SCALE GENOMIC DNA]</scope>
    <source>
        <strain evidence="4 5">Q85</strain>
    </source>
</reference>
<keyword evidence="2" id="KW-0812">Transmembrane</keyword>
<feature type="compositionally biased region" description="Polar residues" evidence="1">
    <location>
        <begin position="1"/>
        <end position="12"/>
    </location>
</feature>
<feature type="transmembrane region" description="Helical" evidence="2">
    <location>
        <begin position="163"/>
        <end position="181"/>
    </location>
</feature>
<protein>
    <submittedName>
        <fullName evidence="4">Phosphate ABC transporter permease</fullName>
    </submittedName>
</protein>
<dbReference type="Pfam" id="PF26265">
    <property type="entry name" value="DUF8068"/>
    <property type="match status" value="1"/>
</dbReference>
<dbReference type="Proteomes" id="UP001596390">
    <property type="component" value="Unassembled WGS sequence"/>
</dbReference>
<organism evidence="4 5">
    <name type="scientific">Halorubrum yunnanense</name>
    <dbReference type="NCBI Taxonomy" id="1526162"/>
    <lineage>
        <taxon>Archaea</taxon>
        <taxon>Methanobacteriati</taxon>
        <taxon>Methanobacteriota</taxon>
        <taxon>Stenosarchaea group</taxon>
        <taxon>Halobacteria</taxon>
        <taxon>Halobacteriales</taxon>
        <taxon>Haloferacaceae</taxon>
        <taxon>Halorubrum</taxon>
    </lineage>
</organism>
<evidence type="ECO:0000256" key="1">
    <source>
        <dbReference type="SAM" id="MobiDB-lite"/>
    </source>
</evidence>
<feature type="transmembrane region" description="Helical" evidence="2">
    <location>
        <begin position="256"/>
        <end position="280"/>
    </location>
</feature>
<keyword evidence="2" id="KW-1133">Transmembrane helix</keyword>
<feature type="region of interest" description="Disordered" evidence="1">
    <location>
        <begin position="292"/>
        <end position="311"/>
    </location>
</feature>
<keyword evidence="5" id="KW-1185">Reference proteome</keyword>
<evidence type="ECO:0000259" key="3">
    <source>
        <dbReference type="Pfam" id="PF26265"/>
    </source>
</evidence>
<comment type="caution">
    <text evidence="4">The sequence shown here is derived from an EMBL/GenBank/DDBJ whole genome shotgun (WGS) entry which is preliminary data.</text>
</comment>
<dbReference type="RefSeq" id="WP_267663462.1">
    <property type="nucleotide sequence ID" value="NZ_JAODIX010000028.1"/>
</dbReference>
<dbReference type="InterPro" id="IPR058381">
    <property type="entry name" value="DUF8068"/>
</dbReference>
<evidence type="ECO:0000313" key="4">
    <source>
        <dbReference type="EMBL" id="MFC7186508.1"/>
    </source>
</evidence>
<feature type="transmembrane region" description="Helical" evidence="2">
    <location>
        <begin position="25"/>
        <end position="46"/>
    </location>
</feature>
<feature type="transmembrane region" description="Helical" evidence="2">
    <location>
        <begin position="136"/>
        <end position="157"/>
    </location>
</feature>
<accession>A0ABD5YBA0</accession>
<feature type="domain" description="DUF8068" evidence="3">
    <location>
        <begin position="28"/>
        <end position="280"/>
    </location>
</feature>
<evidence type="ECO:0000256" key="2">
    <source>
        <dbReference type="SAM" id="Phobius"/>
    </source>
</evidence>
<feature type="region of interest" description="Disordered" evidence="1">
    <location>
        <begin position="1"/>
        <end position="20"/>
    </location>
</feature>
<feature type="transmembrane region" description="Helical" evidence="2">
    <location>
        <begin position="216"/>
        <end position="244"/>
    </location>
</feature>
<feature type="transmembrane region" description="Helical" evidence="2">
    <location>
        <begin position="188"/>
        <end position="210"/>
    </location>
</feature>
<proteinExistence type="predicted"/>
<sequence>MSSSTERATAPTTAPGLPGRRGGRVGSLALLAAVAVGVATAVRVLYNAPFDPLALPARLVPAVGTVAALATGAALGLAALSSDRPAVRVGLLFAGVFGVLATLSGAATVAAAVAIPGGAALAFARATGSPETYFELRRAAIALTFALAAGLSLAATAGIAGSPVRAAGSVAFLAAVTLLAVRAEGDRVALVAGAVAFVGVVAASAAAPYVTGSALLVGFAVVGSPHLLVATAAFGGVAAAVAGLRDGDTWLAVGAILLLLAGVPATPGAATAVCLGAALATLGAEELLGSRDASARSSAADAPDAPEVSAR</sequence>
<feature type="transmembrane region" description="Helical" evidence="2">
    <location>
        <begin position="91"/>
        <end position="124"/>
    </location>
</feature>
<dbReference type="EMBL" id="JBHSZZ010000028">
    <property type="protein sequence ID" value="MFC7186508.1"/>
    <property type="molecule type" value="Genomic_DNA"/>
</dbReference>
<keyword evidence="2" id="KW-0472">Membrane</keyword>
<dbReference type="AlphaFoldDB" id="A0ABD5YBA0"/>